<dbReference type="InterPro" id="IPR015424">
    <property type="entry name" value="PyrdxlP-dep_Trfase"/>
</dbReference>
<dbReference type="PANTHER" id="PTHR43713:SF3">
    <property type="entry name" value="GLUTAMATE-1-SEMIALDEHYDE 2,1-AMINOMUTASE 1, CHLOROPLASTIC-RELATED"/>
    <property type="match status" value="1"/>
</dbReference>
<evidence type="ECO:0000313" key="4">
    <source>
        <dbReference type="EMBL" id="AWT56791.1"/>
    </source>
</evidence>
<dbReference type="NCBIfam" id="NF004856">
    <property type="entry name" value="PRK06209.1"/>
    <property type="match status" value="1"/>
</dbReference>
<dbReference type="InterPro" id="IPR015422">
    <property type="entry name" value="PyrdxlP-dep_Trfase_small"/>
</dbReference>
<evidence type="ECO:0000256" key="3">
    <source>
        <dbReference type="RuleBase" id="RU003560"/>
    </source>
</evidence>
<gene>
    <name evidence="4" type="ORF">D806_058510</name>
</gene>
<dbReference type="AlphaFoldDB" id="A0A2U9PY92"/>
<dbReference type="Gene3D" id="3.90.1150.10">
    <property type="entry name" value="Aspartate Aminotransferase, domain 1"/>
    <property type="match status" value="1"/>
</dbReference>
<dbReference type="SUPFAM" id="SSF53383">
    <property type="entry name" value="PLP-dependent transferases"/>
    <property type="match status" value="1"/>
</dbReference>
<organism evidence="4 5">
    <name type="scientific">Mycolicibacterium smegmatis (strain MKD8)</name>
    <name type="common">Mycobacterium smegmatis</name>
    <dbReference type="NCBI Taxonomy" id="1214915"/>
    <lineage>
        <taxon>Bacteria</taxon>
        <taxon>Bacillati</taxon>
        <taxon>Actinomycetota</taxon>
        <taxon>Actinomycetes</taxon>
        <taxon>Mycobacteriales</taxon>
        <taxon>Mycobacteriaceae</taxon>
        <taxon>Mycolicibacterium</taxon>
    </lineage>
</organism>
<reference evidence="4 5" key="1">
    <citation type="journal article" date="2013" name="Genome Announc.">
        <title>Draft genome sequence of MKD8, a conjugal recipient Mycobacterium smegmatis strain.</title>
        <authorList>
            <person name="Gray T.A."/>
            <person name="Palumbo M.J."/>
            <person name="Derbyshire K.M."/>
        </authorList>
    </citation>
    <scope>NUCLEOTIDE SEQUENCE [LARGE SCALE GENOMIC DNA]</scope>
    <source>
        <strain evidence="4 5">MKD8</strain>
    </source>
</reference>
<keyword evidence="2 3" id="KW-0663">Pyridoxal phosphate</keyword>
<dbReference type="RefSeq" id="WP_003897370.1">
    <property type="nucleotide sequence ID" value="NZ_CP027541.1"/>
</dbReference>
<name>A0A2U9PY92_MYCSE</name>
<dbReference type="GO" id="GO:0030170">
    <property type="term" value="F:pyridoxal phosphate binding"/>
    <property type="evidence" value="ECO:0007669"/>
    <property type="project" value="InterPro"/>
</dbReference>
<comment type="similarity">
    <text evidence="3">Belongs to the class-III pyridoxal-phosphate-dependent aminotransferase family.</text>
</comment>
<reference evidence="5" key="2">
    <citation type="submission" date="2018-03" db="EMBL/GenBank/DDBJ databases">
        <authorList>
            <person name="Derbyshire K."/>
            <person name="Gray T.A."/>
            <person name="Champion M."/>
        </authorList>
    </citation>
    <scope>NUCLEOTIDE SEQUENCE [LARGE SCALE GENOMIC DNA]</scope>
    <source>
        <strain evidence="5">MKD8</strain>
    </source>
</reference>
<dbReference type="InterPro" id="IPR005814">
    <property type="entry name" value="Aminotrans_3"/>
</dbReference>
<accession>A0A2U9PY92</accession>
<dbReference type="GO" id="GO:0008483">
    <property type="term" value="F:transaminase activity"/>
    <property type="evidence" value="ECO:0007669"/>
    <property type="project" value="InterPro"/>
</dbReference>
<dbReference type="Gene3D" id="3.40.640.10">
    <property type="entry name" value="Type I PLP-dependent aspartate aminotransferase-like (Major domain)"/>
    <property type="match status" value="1"/>
</dbReference>
<proteinExistence type="inferred from homology"/>
<evidence type="ECO:0000256" key="1">
    <source>
        <dbReference type="ARBA" id="ARBA00001933"/>
    </source>
</evidence>
<protein>
    <submittedName>
        <fullName evidence="4">Putative glutamate-1-semialdehyde 2,1-aminomutase</fullName>
    </submittedName>
</protein>
<comment type="cofactor">
    <cofactor evidence="1">
        <name>pyridoxal 5'-phosphate</name>
        <dbReference type="ChEBI" id="CHEBI:597326"/>
    </cofactor>
</comment>
<dbReference type="PANTHER" id="PTHR43713">
    <property type="entry name" value="GLUTAMATE-1-SEMIALDEHYDE 2,1-AMINOMUTASE"/>
    <property type="match status" value="1"/>
</dbReference>
<evidence type="ECO:0000256" key="2">
    <source>
        <dbReference type="ARBA" id="ARBA00022898"/>
    </source>
</evidence>
<dbReference type="InterPro" id="IPR015421">
    <property type="entry name" value="PyrdxlP-dep_Trfase_major"/>
</dbReference>
<dbReference type="EMBL" id="CP027541">
    <property type="protein sequence ID" value="AWT56791.1"/>
    <property type="molecule type" value="Genomic_DNA"/>
</dbReference>
<dbReference type="Pfam" id="PF00202">
    <property type="entry name" value="Aminotran_3"/>
    <property type="match status" value="1"/>
</dbReference>
<evidence type="ECO:0000313" key="5">
    <source>
        <dbReference type="Proteomes" id="UP000011200"/>
    </source>
</evidence>
<dbReference type="Proteomes" id="UP000011200">
    <property type="component" value="Chromosome"/>
</dbReference>
<sequence length="463" mass="50474">MTTVRYTTIRTPVDGRSFSESNRIQARLHELIPDGAHTYARGEDQYPENMAPVLMRGSGARVWDVDDNEFIEYGMGLRSVTLGHGYRPVIEAAYAAMLDGMNFTRPTAHELAAAEDFLDLVPGADMVKFAKNGSDATTAAVKLARAATGRSTIAICNHPFFSVDDWFIGTTEMDAGIPRHNHSAAVRFEYNNLSTLEAAFASHPDGIAAVILEAATATAEPVPGFLEGVRALCDRHGAVMIFDEMITGFRWSCHGAQHVYGVTPDLSTWGKAMGNGFPISALAGKRELMELGGLRTDRNRVFLLSTTHGPETGALAAFRAVARAYREHDPVRRMEDVGRKLADGFNRLAEQTGVHEHIRAIGRPQCLVFVTCDANGAPSQAFRTLFLQEMLARGVLAQSFVVSAAHTDRDIEDTLEAAARSLVIYKQAIDANTVDGLLRGRPVAPALRRHADPRRMERPGSTA</sequence>